<proteinExistence type="predicted"/>
<comment type="caution">
    <text evidence="2">The sequence shown here is derived from an EMBL/GenBank/DDBJ whole genome shotgun (WGS) entry which is preliminary data.</text>
</comment>
<sequence length="52" mass="5772">MAVHPPFERVPDWRGWLTMLSSQIDVGLRSSNCQPAPEVGIGRASADEQESY</sequence>
<accession>A0A837R9R0</accession>
<evidence type="ECO:0000313" key="3">
    <source>
        <dbReference type="Proteomes" id="UP000051020"/>
    </source>
</evidence>
<feature type="region of interest" description="Disordered" evidence="1">
    <location>
        <begin position="31"/>
        <end position="52"/>
    </location>
</feature>
<gene>
    <name evidence="2" type="ORF">FD24_GL000866</name>
</gene>
<evidence type="ECO:0000313" key="2">
    <source>
        <dbReference type="EMBL" id="KRK23658.1"/>
    </source>
</evidence>
<name>A0A837R9R0_LACPE</name>
<organism evidence="2 3">
    <name type="scientific">Lactiplantibacillus pentosus DSM 20314</name>
    <dbReference type="NCBI Taxonomy" id="1423791"/>
    <lineage>
        <taxon>Bacteria</taxon>
        <taxon>Bacillati</taxon>
        <taxon>Bacillota</taxon>
        <taxon>Bacilli</taxon>
        <taxon>Lactobacillales</taxon>
        <taxon>Lactobacillaceae</taxon>
        <taxon>Lactiplantibacillus</taxon>
    </lineage>
</organism>
<dbReference type="EMBL" id="AZCU01000014">
    <property type="protein sequence ID" value="KRK23658.1"/>
    <property type="molecule type" value="Genomic_DNA"/>
</dbReference>
<protein>
    <submittedName>
        <fullName evidence="2">Uncharacterized protein</fullName>
    </submittedName>
</protein>
<dbReference type="AlphaFoldDB" id="A0A837R9R0"/>
<dbReference type="Proteomes" id="UP000051020">
    <property type="component" value="Unassembled WGS sequence"/>
</dbReference>
<reference evidence="2 3" key="1">
    <citation type="journal article" date="2015" name="Genome Announc.">
        <title>Expanding the biotechnology potential of lactobacilli through comparative genomics of 213 strains and associated genera.</title>
        <authorList>
            <person name="Sun Z."/>
            <person name="Harris H.M."/>
            <person name="McCann A."/>
            <person name="Guo C."/>
            <person name="Argimon S."/>
            <person name="Zhang W."/>
            <person name="Yang X."/>
            <person name="Jeffery I.B."/>
            <person name="Cooney J.C."/>
            <person name="Kagawa T.F."/>
            <person name="Liu W."/>
            <person name="Song Y."/>
            <person name="Salvetti E."/>
            <person name="Wrobel A."/>
            <person name="Rasinkangas P."/>
            <person name="Parkhill J."/>
            <person name="Rea M.C."/>
            <person name="O'Sullivan O."/>
            <person name="Ritari J."/>
            <person name="Douillard F.P."/>
            <person name="Paul Ross R."/>
            <person name="Yang R."/>
            <person name="Briner A.E."/>
            <person name="Felis G.E."/>
            <person name="de Vos W.M."/>
            <person name="Barrangou R."/>
            <person name="Klaenhammer T.R."/>
            <person name="Caufield P.W."/>
            <person name="Cui Y."/>
            <person name="Zhang H."/>
            <person name="O'Toole P.W."/>
        </authorList>
    </citation>
    <scope>NUCLEOTIDE SEQUENCE [LARGE SCALE GENOMIC DNA]</scope>
    <source>
        <strain evidence="2 3">DSM 20314</strain>
    </source>
</reference>
<evidence type="ECO:0000256" key="1">
    <source>
        <dbReference type="SAM" id="MobiDB-lite"/>
    </source>
</evidence>